<comment type="caution">
    <text evidence="1">The sequence shown here is derived from an EMBL/GenBank/DDBJ whole genome shotgun (WGS) entry which is preliminary data.</text>
</comment>
<dbReference type="InterPro" id="IPR052999">
    <property type="entry name" value="PTS1_Protein"/>
</dbReference>
<dbReference type="InterPro" id="IPR029032">
    <property type="entry name" value="AhpD-like"/>
</dbReference>
<name>A0AAN8NV15_9PEZI</name>
<accession>A0AAN8NV15</accession>
<dbReference type="PANTHER" id="PTHR28180:SF5">
    <property type="entry name" value="DNA POLYMERASE ALPHA SUBUNIT B"/>
    <property type="match status" value="1"/>
</dbReference>
<protein>
    <recommendedName>
        <fullName evidence="3">Carboxymuconolactone decarboxylase-like domain-containing protein</fullName>
    </recommendedName>
</protein>
<evidence type="ECO:0000313" key="2">
    <source>
        <dbReference type="Proteomes" id="UP001307849"/>
    </source>
</evidence>
<keyword evidence="2" id="KW-1185">Reference proteome</keyword>
<reference evidence="1 2" key="1">
    <citation type="submission" date="2019-10" db="EMBL/GenBank/DDBJ databases">
        <authorList>
            <person name="Palmer J.M."/>
        </authorList>
    </citation>
    <scope>NUCLEOTIDE SEQUENCE [LARGE SCALE GENOMIC DNA]</scope>
    <source>
        <strain evidence="1 2">TWF506</strain>
    </source>
</reference>
<dbReference type="AlphaFoldDB" id="A0AAN8NV15"/>
<sequence length="337" mass="38351">MNVIARVTLRRRGFPSTIKRLRTPSSVAAVAPHMSLGFIKTQPSRSRSTSVESEVDQHQLLSYSNDSIIGIAGEKTFKEIMRTDQQSAMGALKDEVEYPPDRTLEELVALFREVEASFPRGLGEDRWYLVLIATLTYASNPAHIADLYGYLISQPKYSTSQSRKALMKRIREALVKLVSLIGVCKPITAIFKIDDVEGEEDRDYSFSRDGWQADEKHLERGKEFLGKIYRHNMPRNDEKFLAHKDFAWITYNITYGLYLSDHTILDPFDTEVVALCGILIQNLESVTAFHLRGARRLGMAAEDVEALHVCCEKVAKFCRVRVDKVPRVADIEHEVPW</sequence>
<evidence type="ECO:0000313" key="1">
    <source>
        <dbReference type="EMBL" id="KAK6518821.1"/>
    </source>
</evidence>
<proteinExistence type="predicted"/>
<organism evidence="1 2">
    <name type="scientific">Arthrobotrys conoides</name>
    <dbReference type="NCBI Taxonomy" id="74498"/>
    <lineage>
        <taxon>Eukaryota</taxon>
        <taxon>Fungi</taxon>
        <taxon>Dikarya</taxon>
        <taxon>Ascomycota</taxon>
        <taxon>Pezizomycotina</taxon>
        <taxon>Orbiliomycetes</taxon>
        <taxon>Orbiliales</taxon>
        <taxon>Orbiliaceae</taxon>
        <taxon>Arthrobotrys</taxon>
    </lineage>
</organism>
<dbReference type="Gene3D" id="1.20.1290.10">
    <property type="entry name" value="AhpD-like"/>
    <property type="match status" value="1"/>
</dbReference>
<gene>
    <name evidence="1" type="ORF">TWF506_005956</name>
</gene>
<dbReference type="Proteomes" id="UP001307849">
    <property type="component" value="Unassembled WGS sequence"/>
</dbReference>
<dbReference type="PANTHER" id="PTHR28180">
    <property type="entry name" value="CONSERVED MITOCHONDRIAL PROTEIN-RELATED"/>
    <property type="match status" value="1"/>
</dbReference>
<dbReference type="SUPFAM" id="SSF69118">
    <property type="entry name" value="AhpD-like"/>
    <property type="match status" value="1"/>
</dbReference>
<dbReference type="EMBL" id="JAVHJM010000002">
    <property type="protein sequence ID" value="KAK6518821.1"/>
    <property type="molecule type" value="Genomic_DNA"/>
</dbReference>
<evidence type="ECO:0008006" key="3">
    <source>
        <dbReference type="Google" id="ProtNLM"/>
    </source>
</evidence>